<dbReference type="Gene3D" id="2.60.120.260">
    <property type="entry name" value="Galactose-binding domain-like"/>
    <property type="match status" value="1"/>
</dbReference>
<dbReference type="Proteomes" id="UP000036520">
    <property type="component" value="Chromosome"/>
</dbReference>
<dbReference type="Pfam" id="PF00932">
    <property type="entry name" value="LTD"/>
    <property type="match status" value="3"/>
</dbReference>
<evidence type="ECO:0000259" key="2">
    <source>
        <dbReference type="PROSITE" id="PS51841"/>
    </source>
</evidence>
<feature type="domain" description="LTD" evidence="2">
    <location>
        <begin position="1199"/>
        <end position="1321"/>
    </location>
</feature>
<sequence>MKTIALIWTFMAFPLFGFTISPTSEILAKQDFEAEFTLASYPDEFLPGWSANLIRSGNSRVFQAAGDGVNQSKALGIQTTGSFNAQIYIKTLTVGLQRPIISFWAKTKNNGSGNRPVTLTLAFSTDQGNSFSDPLQIGTENSFPNEDTAYQLYSLPLPDSLSNRQAITLRLEAIYGQGAGSAARLFLDDFSISDLEEQIDSLTAKLLNTEKDSSLLLEFNQPVSLISKITRLDNTYGQPTEVSQVKDNQVLLKFDDYLYNNTYQLLFEQIKGLVSDKIYTDWTYTFDLDQPTPTGVIVINEIMPDPNPKGLEPPNPVLPNAEFIELFNRTDKSIRLNKFTYNEAIIPQLSLGPQAYLILCSNTNQELFEPFGQVAGMEAFKTLVNSGGEIILKDGFGNLIDSLQYDRSLYADKEKENGGWSIEQVNPFLNCSDPYNWKASQAIEGGTPGKINDRFSEAPDQRVFEVLEIRPIATNRIQLTFSKALPQKLPPETTFSLNGQELELLELTPYTLLLSTPAPLISGEGYQLNIANLQDCNAVPMEGSTLTFTYDGSPPKVMNLWGIDEKTLVLVFDEDIDPVEALKSANYQFVQSEEISFQASVREEAPKEVQLDLSEALIMGKTYQLSLTNIADLSGNQILSDTISFDWEDVLDTAMVHSSNSVKVIFSETLKLETITNPKNYQAGSALTHPVKVLLDQEEKNSFILVFDVEIQENEIQHLLVRGIKDREGKSRITLKKEYIRDTRPITLDQLEIPTDQSLLLTFNKALDPKWALLPQVYRIKEKNEHPNNLEMPNKHQVLLQFPFKWITGEEYQLIINGLEDSYGEKMSKPIERTFIWDTLAPAIDTAFVINPYALEIIWSKSIDAPDSLLINNQFYTQFELREAGKKITVNNEAGWPVATLEIKLPLVTSKSGEAAENLIYSIDNSLLSVAEAMIWDEESILITFTKFYDPATVIFREQYKIDGEFPKELSQENTYQVKLHLSENLTLGKTISLEIAPIQDVPDLSGNLFQEELRYEDGVTDIWLENEQLLIINHEAGLQKNQTWLNAFQFIEEGYQLEPFLSQTYANQIQVLISPPLPTGLQLTLKIPPRILNSNLILPGSLREISWNPLPPKLLDVVVLPDKQLALYFDKKLDPILAIVPQFYSISNEAPQTVHLEDNGKEVILEFENTWSDSTALSLEIRQLEDLDGNEIDPIVFDFVYQQVAVPGLKDLLINEVMPAPREGSALPASEYIEIFNSTDNTINLGGMKLANSRNQSLLPREEIKPGEHVILCPSSSVAAFTNYGKVIGLSPWPALLNGGDELSLSNHKDELVDRMTYGPEIPLASEVLTNGYSLELVNPWATCEGLGNYAPSRSETKGTPGSTNSVFDNSPDRIAPQLIKAFVRDKYQIVLQFSKPSAENTGEVADFEIVPSIKIQSAVKDPNDPFQWILSLEDSLKVNQSYEITVENWRGCSGNALDKESNTAFIKIPGLPADGDIVLNEILFNPPGGAPKFVEIYNNSSKLINLKNWKLANVTEGAIDNRKIIATEDLILDPFSYLALTTDRQSLITYFPKAVNRPVLVMSLPSYPIRSGTVVLLDPEEKWPERFDYDENYHHGFLRDAKGISLERYALDKSANDPNNWHSAAGTENFATPGYRNSQVFDGKTAGVGLTISPEIFVPHAAGEQPFTTISYKMDQPNYQATLRIFTPTGIQVRLLCQNELWAANGFYTWDGTNEKGEKVGAGYYVISAELFHPNGHVQHIKKTVVVGAKF</sequence>
<evidence type="ECO:0000313" key="3">
    <source>
        <dbReference type="EMBL" id="AKP51292.1"/>
    </source>
</evidence>
<dbReference type="PROSITE" id="PS51841">
    <property type="entry name" value="LTD"/>
    <property type="match status" value="2"/>
</dbReference>
<dbReference type="InterPro" id="IPR014755">
    <property type="entry name" value="Cu-Rt/internalin_Ig-like"/>
</dbReference>
<feature type="domain" description="LTD" evidence="2">
    <location>
        <begin position="1464"/>
        <end position="1619"/>
    </location>
</feature>
<evidence type="ECO:0000313" key="4">
    <source>
        <dbReference type="Proteomes" id="UP000036520"/>
    </source>
</evidence>
<keyword evidence="1" id="KW-0732">Signal</keyword>
<keyword evidence="4" id="KW-1185">Reference proteome</keyword>
<dbReference type="STRING" id="320787.CA2015_1862"/>
<dbReference type="EMBL" id="CP012040">
    <property type="protein sequence ID" value="AKP51292.1"/>
    <property type="molecule type" value="Genomic_DNA"/>
</dbReference>
<organism evidence="3 4">
    <name type="scientific">Cyclobacterium amurskyense</name>
    <dbReference type="NCBI Taxonomy" id="320787"/>
    <lineage>
        <taxon>Bacteria</taxon>
        <taxon>Pseudomonadati</taxon>
        <taxon>Bacteroidota</taxon>
        <taxon>Cytophagia</taxon>
        <taxon>Cytophagales</taxon>
        <taxon>Cyclobacteriaceae</taxon>
        <taxon>Cyclobacterium</taxon>
    </lineage>
</organism>
<dbReference type="Pfam" id="PF13205">
    <property type="entry name" value="Big_5"/>
    <property type="match status" value="1"/>
</dbReference>
<evidence type="ECO:0000256" key="1">
    <source>
        <dbReference type="ARBA" id="ARBA00022729"/>
    </source>
</evidence>
<dbReference type="InterPro" id="IPR032812">
    <property type="entry name" value="SbsA_Ig"/>
</dbReference>
<accession>A0A0H4PSL6</accession>
<gene>
    <name evidence="3" type="ORF">CA2015_1862</name>
</gene>
<protein>
    <recommendedName>
        <fullName evidence="2">LTD domain-containing protein</fullName>
    </recommendedName>
</protein>
<dbReference type="InterPro" id="IPR036415">
    <property type="entry name" value="Lamin_tail_dom_sf"/>
</dbReference>
<reference evidence="3 4" key="1">
    <citation type="submission" date="2015-07" db="EMBL/GenBank/DDBJ databases">
        <authorList>
            <person name="Kim K.M."/>
        </authorList>
    </citation>
    <scope>NUCLEOTIDE SEQUENCE [LARGE SCALE GENOMIC DNA]</scope>
    <source>
        <strain evidence="3 4">KCTC 12363</strain>
    </source>
</reference>
<proteinExistence type="predicted"/>
<dbReference type="Gene3D" id="2.60.40.4070">
    <property type="match status" value="1"/>
</dbReference>
<name>A0A0H4PSL6_9BACT</name>
<dbReference type="InterPro" id="IPR001322">
    <property type="entry name" value="Lamin_tail_dom"/>
</dbReference>
<dbReference type="SUPFAM" id="SSF74853">
    <property type="entry name" value="Lamin A/C globular tail domain"/>
    <property type="match status" value="3"/>
</dbReference>
<dbReference type="Gene3D" id="2.60.40.1220">
    <property type="match status" value="3"/>
</dbReference>
<dbReference type="OrthoDB" id="9758406at2"/>
<dbReference type="KEGG" id="camu:CA2015_1862"/>